<dbReference type="PANTHER" id="PTHR40050">
    <property type="entry name" value="INNER SPORE COAT PROTEIN H"/>
    <property type="match status" value="1"/>
</dbReference>
<evidence type="ECO:0000256" key="1">
    <source>
        <dbReference type="SAM" id="SignalP"/>
    </source>
</evidence>
<dbReference type="OMA" id="FITTEML"/>
<dbReference type="PANTHER" id="PTHR40050:SF1">
    <property type="entry name" value="INNER SPORE COAT PROTEIN H"/>
    <property type="match status" value="1"/>
</dbReference>
<dbReference type="STRING" id="13706.A0A1X2HFZ1"/>
<comment type="caution">
    <text evidence="2">The sequence shown here is derived from an EMBL/GenBank/DDBJ whole genome shotgun (WGS) entry which is preliminary data.</text>
</comment>
<dbReference type="AlphaFoldDB" id="A0A1X2HFZ1"/>
<proteinExistence type="predicted"/>
<dbReference type="Proteomes" id="UP000242180">
    <property type="component" value="Unassembled WGS sequence"/>
</dbReference>
<dbReference type="InParanoid" id="A0A1X2HFZ1"/>
<evidence type="ECO:0000313" key="2">
    <source>
        <dbReference type="EMBL" id="ORY97885.1"/>
    </source>
</evidence>
<dbReference type="InterPro" id="IPR014867">
    <property type="entry name" value="Spore_coat_CotH_CotH2/3/7"/>
</dbReference>
<dbReference type="Pfam" id="PF08757">
    <property type="entry name" value="CotH"/>
    <property type="match status" value="1"/>
</dbReference>
<dbReference type="PROSITE" id="PS51257">
    <property type="entry name" value="PROKAR_LIPOPROTEIN"/>
    <property type="match status" value="1"/>
</dbReference>
<accession>A0A1X2HFZ1</accession>
<keyword evidence="3" id="KW-1185">Reference proteome</keyword>
<gene>
    <name evidence="2" type="ORF">BCR43DRAFT_254936</name>
</gene>
<reference evidence="2 3" key="1">
    <citation type="submission" date="2016-07" db="EMBL/GenBank/DDBJ databases">
        <title>Pervasive Adenine N6-methylation of Active Genes in Fungi.</title>
        <authorList>
            <consortium name="DOE Joint Genome Institute"/>
            <person name="Mondo S.J."/>
            <person name="Dannebaum R.O."/>
            <person name="Kuo R.C."/>
            <person name="Labutti K."/>
            <person name="Haridas S."/>
            <person name="Kuo A."/>
            <person name="Salamov A."/>
            <person name="Ahrendt S.R."/>
            <person name="Lipzen A."/>
            <person name="Sullivan W."/>
            <person name="Andreopoulos W.B."/>
            <person name="Clum A."/>
            <person name="Lindquist E."/>
            <person name="Daum C."/>
            <person name="Ramamoorthy G.K."/>
            <person name="Gryganskyi A."/>
            <person name="Culley D."/>
            <person name="Magnuson J.K."/>
            <person name="James T.Y."/>
            <person name="O'Malley M.A."/>
            <person name="Stajich J.E."/>
            <person name="Spatafora J.W."/>
            <person name="Visel A."/>
            <person name="Grigoriev I.V."/>
        </authorList>
    </citation>
    <scope>NUCLEOTIDE SEQUENCE [LARGE SCALE GENOMIC DNA]</scope>
    <source>
        <strain evidence="2 3">NRRL 2496</strain>
    </source>
</reference>
<organism evidence="2 3">
    <name type="scientific">Syncephalastrum racemosum</name>
    <name type="common">Filamentous fungus</name>
    <dbReference type="NCBI Taxonomy" id="13706"/>
    <lineage>
        <taxon>Eukaryota</taxon>
        <taxon>Fungi</taxon>
        <taxon>Fungi incertae sedis</taxon>
        <taxon>Mucoromycota</taxon>
        <taxon>Mucoromycotina</taxon>
        <taxon>Mucoromycetes</taxon>
        <taxon>Mucorales</taxon>
        <taxon>Syncephalastraceae</taxon>
        <taxon>Syncephalastrum</taxon>
    </lineage>
</organism>
<name>A0A1X2HFZ1_SYNRA</name>
<dbReference type="OrthoDB" id="10267127at2759"/>
<sequence length="574" mass="65373">MRAAATVAFALWLCACVHAATYKVVGVSQDSHIAVRVQDQIYVLKTSIEDSLLHEGVAPGNKPYHYCLVKQDDPQSIVDEENFDRPAIGANATTENEIYGRSWTRREVDTFKPIQSLPQNRYNRVHSDRPTDQIPVIHVVGPQDEIDKIHNDYLLDISTQVNMTFISASQFYQFSDVKFKLGGRTSRYYTRPAYNLKLPKGSRLFGFRKLKIRTLATDPSCMREKLAFDMIEAAGLAASRAYYVRVYMNQRAAGLFMLEEKYEDHWLEAEYGGGSDSYKWGPLYRGEGRTKKNAADLSYHGNDTTYYSKQAPYTVQAKAEVGPTVEYNDLVAFTKFIDDQLKNATASIGEWNKYINLDVFLINNLFEFFNGFCDGYLQNTNNYYLYANPAEDFAFTWISWDLDYVMGSGYVHFSKLIKGNYSEFPGVQKRPLTKALQQNAAIRQRTNDLMRTLHDNLYSPSVSFPVIDSHVAFIKEDVAWFNSLKPMRSGVSFIPGIGPNPIGNLAHNNVSGDSISTPLSLDLITAADYMIRIQKKISLEKAVEGPTHHRSLWAIKQWFKEKSDNVQKYMRAHT</sequence>
<feature type="signal peptide" evidence="1">
    <location>
        <begin position="1"/>
        <end position="19"/>
    </location>
</feature>
<feature type="chain" id="PRO_5012213997" evidence="1">
    <location>
        <begin position="20"/>
        <end position="574"/>
    </location>
</feature>
<evidence type="ECO:0000313" key="3">
    <source>
        <dbReference type="Proteomes" id="UP000242180"/>
    </source>
</evidence>
<dbReference type="EMBL" id="MCGN01000004">
    <property type="protein sequence ID" value="ORY97885.1"/>
    <property type="molecule type" value="Genomic_DNA"/>
</dbReference>
<protein>
    <submittedName>
        <fullName evidence="2">Coth protein-domain-containing protein</fullName>
    </submittedName>
</protein>
<keyword evidence="1" id="KW-0732">Signal</keyword>